<dbReference type="PANTHER" id="PTHR30572:SF18">
    <property type="entry name" value="ABC-TYPE MACROLIDE FAMILY EXPORT SYSTEM PERMEASE COMPONENT 2"/>
    <property type="match status" value="1"/>
</dbReference>
<evidence type="ECO:0000256" key="1">
    <source>
        <dbReference type="ARBA" id="ARBA00004651"/>
    </source>
</evidence>
<feature type="domain" description="ABC3 transporter permease C-terminal" evidence="7">
    <location>
        <begin position="276"/>
        <end position="391"/>
    </location>
</feature>
<comment type="subcellular location">
    <subcellularLocation>
        <location evidence="1">Cell membrane</location>
        <topology evidence="1">Multi-pass membrane protein</topology>
    </subcellularLocation>
</comment>
<evidence type="ECO:0000256" key="3">
    <source>
        <dbReference type="ARBA" id="ARBA00022692"/>
    </source>
</evidence>
<accession>A0A379MQN2</accession>
<evidence type="ECO:0000256" key="5">
    <source>
        <dbReference type="ARBA" id="ARBA00023136"/>
    </source>
</evidence>
<dbReference type="InterPro" id="IPR003838">
    <property type="entry name" value="ABC3_permease_C"/>
</dbReference>
<evidence type="ECO:0000256" key="6">
    <source>
        <dbReference type="SAM" id="Phobius"/>
    </source>
</evidence>
<dbReference type="EMBL" id="UGVL01000001">
    <property type="protein sequence ID" value="SUE32932.1"/>
    <property type="molecule type" value="Genomic_DNA"/>
</dbReference>
<evidence type="ECO:0000259" key="8">
    <source>
        <dbReference type="Pfam" id="PF12704"/>
    </source>
</evidence>
<feature type="transmembrane region" description="Helical" evidence="6">
    <location>
        <begin position="363"/>
        <end position="388"/>
    </location>
</feature>
<gene>
    <name evidence="9" type="ORF">NCTC11190_00115</name>
</gene>
<feature type="domain" description="MacB-like periplasmic core" evidence="8">
    <location>
        <begin position="16"/>
        <end position="228"/>
    </location>
</feature>
<evidence type="ECO:0000313" key="9">
    <source>
        <dbReference type="EMBL" id="SUE32932.1"/>
    </source>
</evidence>
<feature type="transmembrane region" description="Helical" evidence="6">
    <location>
        <begin position="409"/>
        <end position="432"/>
    </location>
</feature>
<dbReference type="GO" id="GO:0005886">
    <property type="term" value="C:plasma membrane"/>
    <property type="evidence" value="ECO:0007669"/>
    <property type="project" value="UniProtKB-SubCell"/>
</dbReference>
<dbReference type="InterPro" id="IPR050250">
    <property type="entry name" value="Macrolide_Exporter_MacB"/>
</dbReference>
<keyword evidence="2" id="KW-1003">Cell membrane</keyword>
<feature type="transmembrane region" description="Helical" evidence="6">
    <location>
        <begin position="12"/>
        <end position="36"/>
    </location>
</feature>
<evidence type="ECO:0000256" key="2">
    <source>
        <dbReference type="ARBA" id="ARBA00022475"/>
    </source>
</evidence>
<feature type="transmembrane region" description="Helical" evidence="6">
    <location>
        <begin position="704"/>
        <end position="728"/>
    </location>
</feature>
<keyword evidence="4 6" id="KW-1133">Transmembrane helix</keyword>
<dbReference type="InterPro" id="IPR025857">
    <property type="entry name" value="MacB_PCD"/>
</dbReference>
<dbReference type="PANTHER" id="PTHR30572">
    <property type="entry name" value="MEMBRANE COMPONENT OF TRANSPORTER-RELATED"/>
    <property type="match status" value="1"/>
</dbReference>
<reference evidence="9 10" key="1">
    <citation type="submission" date="2018-06" db="EMBL/GenBank/DDBJ databases">
        <authorList>
            <consortium name="Pathogen Informatics"/>
            <person name="Doyle S."/>
        </authorList>
    </citation>
    <scope>NUCLEOTIDE SEQUENCE [LARGE SCALE GENOMIC DNA]</scope>
    <source>
        <strain evidence="9 10">NCTC11190</strain>
    </source>
</reference>
<name>A0A379MQN2_9BACT</name>
<dbReference type="OrthoDB" id="905059at2"/>
<evidence type="ECO:0000259" key="7">
    <source>
        <dbReference type="Pfam" id="PF02687"/>
    </source>
</evidence>
<feature type="domain" description="ABC3 transporter permease C-terminal" evidence="7">
    <location>
        <begin position="663"/>
        <end position="776"/>
    </location>
</feature>
<dbReference type="Proteomes" id="UP000255233">
    <property type="component" value="Unassembled WGS sequence"/>
</dbReference>
<dbReference type="Pfam" id="PF12704">
    <property type="entry name" value="MacB_PCD"/>
    <property type="match status" value="1"/>
</dbReference>
<keyword evidence="10" id="KW-1185">Reference proteome</keyword>
<keyword evidence="5 6" id="KW-0472">Membrane</keyword>
<organism evidence="9 10">
    <name type="scientific">Rikenella microfusus</name>
    <dbReference type="NCBI Taxonomy" id="28139"/>
    <lineage>
        <taxon>Bacteria</taxon>
        <taxon>Pseudomonadati</taxon>
        <taxon>Bacteroidota</taxon>
        <taxon>Bacteroidia</taxon>
        <taxon>Bacteroidales</taxon>
        <taxon>Rikenellaceae</taxon>
        <taxon>Rikenella</taxon>
    </lineage>
</organism>
<evidence type="ECO:0000256" key="4">
    <source>
        <dbReference type="ARBA" id="ARBA00022989"/>
    </source>
</evidence>
<dbReference type="STRING" id="880526.GCA_000427365_01323"/>
<feature type="transmembrane region" description="Helical" evidence="6">
    <location>
        <begin position="270"/>
        <end position="291"/>
    </location>
</feature>
<protein>
    <submittedName>
        <fullName evidence="9">Uncharacterized protein conserved in bacteria</fullName>
    </submittedName>
</protein>
<feature type="transmembrane region" description="Helical" evidence="6">
    <location>
        <begin position="316"/>
        <end position="343"/>
    </location>
</feature>
<dbReference type="GO" id="GO:0022857">
    <property type="term" value="F:transmembrane transporter activity"/>
    <property type="evidence" value="ECO:0007669"/>
    <property type="project" value="TreeGrafter"/>
</dbReference>
<evidence type="ECO:0000313" key="10">
    <source>
        <dbReference type="Proteomes" id="UP000255233"/>
    </source>
</evidence>
<proteinExistence type="predicted"/>
<keyword evidence="3 6" id="KW-0812">Transmembrane</keyword>
<sequence>MRLKTLFPRHKLYVRLNILGFAVALATVIFIGMYAARELTMNMFHEDSERIYKISGWGCPYALAPTIGRGVPEIEAIANVSGRNYSVSVKLPDSEESVHAQDGFLLADPSFFDVFTFPIVQGNRDNPLPDIHSIVLTATTARALFGNESPIGQTVVIGDDNRYVVTAVAADIPMNSSIRFSFVLPLNPRQELYEGRTLDQDWNSWQYEIFAKVRPGRNIEALNEKIQDVVRRNGNLQYEVERVVCYPLSDVYFNYADLFTSFKGGNHKQVVAMIWVGIIILLLAVVNFFNLSTAQGMVRAKEIGLRKVNGATRSRLIARFLGESVAMTFCAMLLALVMVDLLLPFYNSLVGFEYPFIWMDRPWQWGILLGGTLAVGTIAGSYPAFYLSALDPVNTLYTGRIGRGRGVLLFRRILIVVQLVASIGVIVCTLIISAQLDHLRTKDLGFDKEQIVCIGMDNTIYEHRQAFFSELRQLPFVQNVSLTPGTVGNIDMGAKLQGRYQEEKKEIWSKFLYIDTAFFSTFGVEMVQGDTRFRDGTTSVILNEAAMAALQVDDYNQLRIQQTPGDDPHIPLLRVNGVCRDFNFKPLRQGVEPLAMFILPIEAGLINVRVEAGSIDDIQRVFREIGTIYERFAPSQPLEIELLDTYLAQLYHSEQRFKTIFGVFSVLAMLISCFGIFGLIVFSNARRKKEIGVRKVQGATVLQIVGLLVRSYLIYVGIAFAIATPAAYYLMSQWLRNYPYRVDPHGGFFLAGGAITLFVVMLTVGFQSWRAATANPVRSLRSE</sequence>
<dbReference type="AlphaFoldDB" id="A0A379MQN2"/>
<dbReference type="Pfam" id="PF02687">
    <property type="entry name" value="FtsX"/>
    <property type="match status" value="2"/>
</dbReference>
<feature type="transmembrane region" description="Helical" evidence="6">
    <location>
        <begin position="748"/>
        <end position="769"/>
    </location>
</feature>
<feature type="transmembrane region" description="Helical" evidence="6">
    <location>
        <begin position="660"/>
        <end position="683"/>
    </location>
</feature>